<sequence length="727" mass="81434">MRNPEFFGRQDVLGRLDDCLLPSKDLVVASQPDRIRVGVLSGMAGLGKTETAIEYAFSRRNAFDCIFWIRAEEQGKLETDIAQIATRLGIHDASDPQNKAINKSLALGWLTNPVKVERCGASAQRTTASWLVIFDNADDPEILSPYKDIANSGAVLITSRDPLSITGFSTSAVDLALSLFDDKEAGKLLQQIANVRNHEDEAQQIGYKLGGLPIAIAQMGGMIRWHSLSFAEFLGVYDEPFDETEVLELKVTSLRQTARGNMCTIWAIEKLSNEARSVIEVVAFLDPDGIQDAILSAKTSALSKLPNFPRTKSMTFYNVRAELMRGSLIRRNEDTGEFWVHRVVQHVVRASMSPEHRLQVFSSVVSRIASEWPSTIGAHDPKLWKAMEALYQHERGASHDVRSLLVLALGLCEQGDIDSLHVQDLESDIRYCLGAVANETNDAKSCLEHNRRFLDIQLGAQRQSGVANEKLARAHNQLGTGWMMAEEYEKAESSFSSSIAGYQALANYDKCMRSIPMANIGLAYWLQGRLDDATAVLEEGLKDREETYGVMDSHSFRTGRFLHALGNVYFDQENLEKSEHFHCRALAQYQSTIGKHHHRTADVCHKVAQHCLRNGNYEQAIRLTDQALNVWSVDKSAYLPEIARTSFLKAKIAMGLGREAEAIALYRKAASLRKRLTGQVKKHDQLSERDFDELVTFLVKMIRRGGVRSSMYAHPGQTRLWCKSRWT</sequence>
<accession>A0ABR1TFZ4</accession>
<comment type="caution">
    <text evidence="3">The sequence shown here is derived from an EMBL/GenBank/DDBJ whole genome shotgun (WGS) entry which is preliminary data.</text>
</comment>
<protein>
    <recommendedName>
        <fullName evidence="5">NB-ARC domain-containing protein</fullName>
    </recommendedName>
</protein>
<dbReference type="InterPro" id="IPR019734">
    <property type="entry name" value="TPR_rpt"/>
</dbReference>
<dbReference type="InterPro" id="IPR027417">
    <property type="entry name" value="P-loop_NTPase"/>
</dbReference>
<dbReference type="SUPFAM" id="SSF48452">
    <property type="entry name" value="TPR-like"/>
    <property type="match status" value="1"/>
</dbReference>
<keyword evidence="4" id="KW-1185">Reference proteome</keyword>
<dbReference type="PANTHER" id="PTHR35205">
    <property type="entry name" value="NB-ARC AND TPR DOMAIN PROTEIN"/>
    <property type="match status" value="1"/>
</dbReference>
<dbReference type="Pfam" id="PF13374">
    <property type="entry name" value="TPR_10"/>
    <property type="match status" value="1"/>
</dbReference>
<dbReference type="Proteomes" id="UP001444661">
    <property type="component" value="Unassembled WGS sequence"/>
</dbReference>
<evidence type="ECO:0000259" key="1">
    <source>
        <dbReference type="Pfam" id="PF00931"/>
    </source>
</evidence>
<dbReference type="InterPro" id="IPR002182">
    <property type="entry name" value="NB-ARC"/>
</dbReference>
<evidence type="ECO:0000313" key="4">
    <source>
        <dbReference type="Proteomes" id="UP001444661"/>
    </source>
</evidence>
<dbReference type="PANTHER" id="PTHR35205:SF1">
    <property type="entry name" value="ZU5 DOMAIN-CONTAINING PROTEIN"/>
    <property type="match status" value="1"/>
</dbReference>
<dbReference type="EMBL" id="JAQQWK010000003">
    <property type="protein sequence ID" value="KAK8045566.1"/>
    <property type="molecule type" value="Genomic_DNA"/>
</dbReference>
<evidence type="ECO:0000259" key="2">
    <source>
        <dbReference type="Pfam" id="PF25000"/>
    </source>
</evidence>
<dbReference type="Pfam" id="PF25000">
    <property type="entry name" value="DUF7779"/>
    <property type="match status" value="1"/>
</dbReference>
<dbReference type="SMART" id="SM00028">
    <property type="entry name" value="TPR"/>
    <property type="match status" value="5"/>
</dbReference>
<dbReference type="InterPro" id="IPR056681">
    <property type="entry name" value="DUF7779"/>
</dbReference>
<reference evidence="3 4" key="1">
    <citation type="submission" date="2023-01" db="EMBL/GenBank/DDBJ databases">
        <title>Analysis of 21 Apiospora genomes using comparative genomics revels a genus with tremendous synthesis potential of carbohydrate active enzymes and secondary metabolites.</title>
        <authorList>
            <person name="Sorensen T."/>
        </authorList>
    </citation>
    <scope>NUCLEOTIDE SEQUENCE [LARGE SCALE GENOMIC DNA]</scope>
    <source>
        <strain evidence="3 4">CBS 33761</strain>
    </source>
</reference>
<feature type="domain" description="DUF7779" evidence="2">
    <location>
        <begin position="266"/>
        <end position="356"/>
    </location>
</feature>
<dbReference type="Gene3D" id="3.40.50.300">
    <property type="entry name" value="P-loop containing nucleotide triphosphate hydrolases"/>
    <property type="match status" value="1"/>
</dbReference>
<proteinExistence type="predicted"/>
<name>A0ABR1TFZ4_9PEZI</name>
<dbReference type="Pfam" id="PF13181">
    <property type="entry name" value="TPR_8"/>
    <property type="match status" value="1"/>
</dbReference>
<organism evidence="3 4">
    <name type="scientific">Apiospora rasikravindrae</name>
    <dbReference type="NCBI Taxonomy" id="990691"/>
    <lineage>
        <taxon>Eukaryota</taxon>
        <taxon>Fungi</taxon>
        <taxon>Dikarya</taxon>
        <taxon>Ascomycota</taxon>
        <taxon>Pezizomycotina</taxon>
        <taxon>Sordariomycetes</taxon>
        <taxon>Xylariomycetidae</taxon>
        <taxon>Amphisphaeriales</taxon>
        <taxon>Apiosporaceae</taxon>
        <taxon>Apiospora</taxon>
    </lineage>
</organism>
<dbReference type="InterPro" id="IPR011990">
    <property type="entry name" value="TPR-like_helical_dom_sf"/>
</dbReference>
<dbReference type="Gene3D" id="1.25.40.10">
    <property type="entry name" value="Tetratricopeptide repeat domain"/>
    <property type="match status" value="1"/>
</dbReference>
<dbReference type="SUPFAM" id="SSF52540">
    <property type="entry name" value="P-loop containing nucleoside triphosphate hydrolases"/>
    <property type="match status" value="1"/>
</dbReference>
<dbReference type="Pfam" id="PF13424">
    <property type="entry name" value="TPR_12"/>
    <property type="match status" value="1"/>
</dbReference>
<gene>
    <name evidence="3" type="ORF">PG993_005590</name>
</gene>
<feature type="domain" description="NB-ARC" evidence="1">
    <location>
        <begin position="37"/>
        <end position="197"/>
    </location>
</feature>
<evidence type="ECO:0008006" key="5">
    <source>
        <dbReference type="Google" id="ProtNLM"/>
    </source>
</evidence>
<dbReference type="Pfam" id="PF00931">
    <property type="entry name" value="NB-ARC"/>
    <property type="match status" value="1"/>
</dbReference>
<evidence type="ECO:0000313" key="3">
    <source>
        <dbReference type="EMBL" id="KAK8045566.1"/>
    </source>
</evidence>